<dbReference type="Pfam" id="PF02230">
    <property type="entry name" value="Abhydrolase_2"/>
    <property type="match status" value="1"/>
</dbReference>
<dbReference type="PANTHER" id="PTHR10655">
    <property type="entry name" value="LYSOPHOSPHOLIPASE-RELATED"/>
    <property type="match status" value="1"/>
</dbReference>
<gene>
    <name evidence="4" type="ORF">MKY91_10255</name>
</gene>
<sequence length="209" mass="23184">MHHEHIYKEGNDPSLPTLILLHGTGGDEKDLVPIAKMIAPNASFLSIRGNVSENGMNRFFKRLAEGVFDKEDLAKRTNELHSFIVEAAKTYEFDAKRTVAIGYSNGANIAANALYTIPDALSGAILLHAMQPQEAVQVNSPIHTSVLVSSGKRDQMIPSIESEKLISTLKQAGANVTEFWTEGGHELRREEIDEAKKWYDYFAESENAR</sequence>
<dbReference type="EMBL" id="JBCITK010000001">
    <property type="protein sequence ID" value="MEN0643528.1"/>
    <property type="molecule type" value="Genomic_DNA"/>
</dbReference>
<evidence type="ECO:0000313" key="4">
    <source>
        <dbReference type="EMBL" id="MEN0643528.1"/>
    </source>
</evidence>
<comment type="caution">
    <text evidence="4">The sequence shown here is derived from an EMBL/GenBank/DDBJ whole genome shotgun (WGS) entry which is preliminary data.</text>
</comment>
<keyword evidence="4" id="KW-0413">Isomerase</keyword>
<keyword evidence="2 4" id="KW-0378">Hydrolase</keyword>
<keyword evidence="5" id="KW-1185">Reference proteome</keyword>
<comment type="similarity">
    <text evidence="1">Belongs to the AB hydrolase superfamily. AB hydrolase 2 family.</text>
</comment>
<feature type="domain" description="Phospholipase/carboxylesterase/thioesterase" evidence="3">
    <location>
        <begin position="9"/>
        <end position="198"/>
    </location>
</feature>
<reference evidence="4 5" key="1">
    <citation type="submission" date="2024-03" db="EMBL/GenBank/DDBJ databases">
        <title>Bacilli Hybrid Assemblies.</title>
        <authorList>
            <person name="Kovac J."/>
        </authorList>
    </citation>
    <scope>NUCLEOTIDE SEQUENCE [LARGE SCALE GENOMIC DNA]</scope>
    <source>
        <strain evidence="4 5">FSL R7-0666</strain>
    </source>
</reference>
<dbReference type="InterPro" id="IPR050565">
    <property type="entry name" value="LYPA1-2/EST-like"/>
</dbReference>
<dbReference type="GO" id="GO:0016853">
    <property type="term" value="F:isomerase activity"/>
    <property type="evidence" value="ECO:0007669"/>
    <property type="project" value="UniProtKB-KW"/>
</dbReference>
<dbReference type="SUPFAM" id="SSF53474">
    <property type="entry name" value="alpha/beta-Hydrolases"/>
    <property type="match status" value="1"/>
</dbReference>
<evidence type="ECO:0000259" key="3">
    <source>
        <dbReference type="Pfam" id="PF02230"/>
    </source>
</evidence>
<dbReference type="InterPro" id="IPR003140">
    <property type="entry name" value="PLipase/COase/thioEstase"/>
</dbReference>
<accession>A0ABU9VI60</accession>
<dbReference type="Gene3D" id="3.40.50.1820">
    <property type="entry name" value="alpha/beta hydrolase"/>
    <property type="match status" value="1"/>
</dbReference>
<dbReference type="GO" id="GO:0016787">
    <property type="term" value="F:hydrolase activity"/>
    <property type="evidence" value="ECO:0007669"/>
    <property type="project" value="UniProtKB-KW"/>
</dbReference>
<dbReference type="InterPro" id="IPR029058">
    <property type="entry name" value="AB_hydrolase_fold"/>
</dbReference>
<proteinExistence type="inferred from homology"/>
<organism evidence="4 5">
    <name type="scientific">Alkalicoccobacillus gibsonii</name>
    <dbReference type="NCBI Taxonomy" id="79881"/>
    <lineage>
        <taxon>Bacteria</taxon>
        <taxon>Bacillati</taxon>
        <taxon>Bacillota</taxon>
        <taxon>Bacilli</taxon>
        <taxon>Bacillales</taxon>
        <taxon>Bacillaceae</taxon>
        <taxon>Alkalicoccobacillus</taxon>
    </lineage>
</organism>
<name>A0ABU9VI60_9BACI</name>
<protein>
    <submittedName>
        <fullName evidence="4">Alpha/beta hydrolase</fullName>
    </submittedName>
</protein>
<dbReference type="Proteomes" id="UP001418796">
    <property type="component" value="Unassembled WGS sequence"/>
</dbReference>
<evidence type="ECO:0000256" key="1">
    <source>
        <dbReference type="ARBA" id="ARBA00006499"/>
    </source>
</evidence>
<evidence type="ECO:0000256" key="2">
    <source>
        <dbReference type="ARBA" id="ARBA00022801"/>
    </source>
</evidence>
<evidence type="ECO:0000313" key="5">
    <source>
        <dbReference type="Proteomes" id="UP001418796"/>
    </source>
</evidence>
<dbReference type="RefSeq" id="WP_343130434.1">
    <property type="nucleotide sequence ID" value="NZ_JBCITK010000001.1"/>
</dbReference>
<dbReference type="PANTHER" id="PTHR10655:SF17">
    <property type="entry name" value="LYSOPHOSPHOLIPASE-LIKE PROTEIN 1"/>
    <property type="match status" value="1"/>
</dbReference>